<evidence type="ECO:0000256" key="1">
    <source>
        <dbReference type="ARBA" id="ARBA00004173"/>
    </source>
</evidence>
<dbReference type="Pfam" id="PF08547">
    <property type="entry name" value="CIA30"/>
    <property type="match status" value="1"/>
</dbReference>
<gene>
    <name evidence="6" type="ORF">AAE3_LOCUS9032</name>
</gene>
<comment type="caution">
    <text evidence="6">The sequence shown here is derived from an EMBL/GenBank/DDBJ whole genome shotgun (WGS) entry which is preliminary data.</text>
</comment>
<evidence type="ECO:0000259" key="5">
    <source>
        <dbReference type="Pfam" id="PF08547"/>
    </source>
</evidence>
<reference evidence="6 7" key="1">
    <citation type="submission" date="2020-01" db="EMBL/GenBank/DDBJ databases">
        <authorList>
            <person name="Gupta K D."/>
        </authorList>
    </citation>
    <scope>NUCLEOTIDE SEQUENCE [LARGE SCALE GENOMIC DNA]</scope>
</reference>
<dbReference type="EMBL" id="CACVBS010000057">
    <property type="protein sequence ID" value="CAA7266914.1"/>
    <property type="molecule type" value="Genomic_DNA"/>
</dbReference>
<dbReference type="PANTHER" id="PTHR13194">
    <property type="entry name" value="COMPLEX I INTERMEDIATE-ASSOCIATED PROTEIN 30"/>
    <property type="match status" value="1"/>
</dbReference>
<proteinExistence type="inferred from homology"/>
<comment type="similarity">
    <text evidence="2">Belongs to the CIA30 family.</text>
</comment>
<dbReference type="GO" id="GO:0005739">
    <property type="term" value="C:mitochondrion"/>
    <property type="evidence" value="ECO:0007669"/>
    <property type="project" value="UniProtKB-SubCell"/>
</dbReference>
<evidence type="ECO:0000313" key="7">
    <source>
        <dbReference type="Proteomes" id="UP000467700"/>
    </source>
</evidence>
<dbReference type="GO" id="GO:0010257">
    <property type="term" value="P:NADH dehydrogenase complex assembly"/>
    <property type="evidence" value="ECO:0007669"/>
    <property type="project" value="TreeGrafter"/>
</dbReference>
<organism evidence="6 7">
    <name type="scientific">Cyclocybe aegerita</name>
    <name type="common">Black poplar mushroom</name>
    <name type="synonym">Agrocybe aegerita</name>
    <dbReference type="NCBI Taxonomy" id="1973307"/>
    <lineage>
        <taxon>Eukaryota</taxon>
        <taxon>Fungi</taxon>
        <taxon>Dikarya</taxon>
        <taxon>Basidiomycota</taxon>
        <taxon>Agaricomycotina</taxon>
        <taxon>Agaricomycetes</taxon>
        <taxon>Agaricomycetidae</taxon>
        <taxon>Agaricales</taxon>
        <taxon>Agaricineae</taxon>
        <taxon>Bolbitiaceae</taxon>
        <taxon>Cyclocybe</taxon>
    </lineage>
</organism>
<dbReference type="InterPro" id="IPR039131">
    <property type="entry name" value="NDUFAF1"/>
</dbReference>
<keyword evidence="3" id="KW-0496">Mitochondrion</keyword>
<keyword evidence="4" id="KW-0143">Chaperone</keyword>
<dbReference type="PANTHER" id="PTHR13194:SF18">
    <property type="entry name" value="COMPLEX I INTERMEDIATE-ASSOCIATED PROTEIN 30, MITOCHONDRIAL"/>
    <property type="match status" value="1"/>
</dbReference>
<evidence type="ECO:0000256" key="4">
    <source>
        <dbReference type="ARBA" id="ARBA00023186"/>
    </source>
</evidence>
<dbReference type="AlphaFoldDB" id="A0A8S0VYH0"/>
<name>A0A8S0VYH0_CYCAE</name>
<comment type="subcellular location">
    <subcellularLocation>
        <location evidence="1">Mitochondrion</location>
    </subcellularLocation>
</comment>
<evidence type="ECO:0000256" key="3">
    <source>
        <dbReference type="ARBA" id="ARBA00023128"/>
    </source>
</evidence>
<evidence type="ECO:0000256" key="2">
    <source>
        <dbReference type="ARBA" id="ARBA00007884"/>
    </source>
</evidence>
<dbReference type="InterPro" id="IPR008979">
    <property type="entry name" value="Galactose-bd-like_sf"/>
</dbReference>
<dbReference type="GO" id="GO:0051082">
    <property type="term" value="F:unfolded protein binding"/>
    <property type="evidence" value="ECO:0007669"/>
    <property type="project" value="TreeGrafter"/>
</dbReference>
<protein>
    <recommendedName>
        <fullName evidence="5">NADH:ubiquinone oxidoreductase intermediate-associated protein 30 domain-containing protein</fullName>
    </recommendedName>
</protein>
<dbReference type="InterPro" id="IPR013857">
    <property type="entry name" value="NADH-UbQ_OxRdtase-assoc_prot30"/>
</dbReference>
<sequence>MSTPPSLWGRYFQRSGQILGKTLSDIVLMKGADGPVRAPRTLFSYNTAEEINQIATGCDADIGGLSTVNFTLNTRPEINQPIGKPATGMFWGDMRTQVKPGMQGKIRGGYAGFRNKNKPTMFGNMTDDASAHDYLALRVRAAGDPQTHNSFFVNIQTEGPISRDLWQHRLYFKKQNGSWEDVYLPFANFVRTNAGEMSENQMTMLREKIRSIGISILGGNSGIEGRYELGIDSVRIVNEEDVDYTTFGSKSDSEKDPFDEKVTL</sequence>
<keyword evidence="7" id="KW-1185">Reference proteome</keyword>
<dbReference type="SUPFAM" id="SSF49785">
    <property type="entry name" value="Galactose-binding domain-like"/>
    <property type="match status" value="1"/>
</dbReference>
<accession>A0A8S0VYH0</accession>
<evidence type="ECO:0000313" key="6">
    <source>
        <dbReference type="EMBL" id="CAA7266914.1"/>
    </source>
</evidence>
<feature type="domain" description="NADH:ubiquinone oxidoreductase intermediate-associated protein 30" evidence="5">
    <location>
        <begin position="43"/>
        <end position="231"/>
    </location>
</feature>
<dbReference type="OrthoDB" id="42561at2759"/>
<dbReference type="Proteomes" id="UP000467700">
    <property type="component" value="Unassembled WGS sequence"/>
</dbReference>
<dbReference type="GO" id="GO:0006120">
    <property type="term" value="P:mitochondrial electron transport, NADH to ubiquinone"/>
    <property type="evidence" value="ECO:0007669"/>
    <property type="project" value="TreeGrafter"/>
</dbReference>